<dbReference type="Proteomes" id="UP000034866">
    <property type="component" value="Chromosome"/>
</dbReference>
<reference evidence="7 8" key="1">
    <citation type="journal article" date="2015" name="J. Biotechnol.">
        <title>Complete genome sequence of Photorhabdus temperata subsp. thracensis 39-8(T), an entomopathogenic bacterium for the improved commercial bioinsecticide.</title>
        <authorList>
            <person name="Kwak Y."/>
            <person name="Shin J.H."/>
        </authorList>
    </citation>
    <scope>NUCLEOTIDE SEQUENCE [LARGE SCALE GENOMIC DNA]</scope>
    <source>
        <strain evidence="7 8">DSM 15199</strain>
    </source>
</reference>
<evidence type="ECO:0000313" key="8">
    <source>
        <dbReference type="Proteomes" id="UP000034866"/>
    </source>
</evidence>
<dbReference type="Pfam" id="PF00291">
    <property type="entry name" value="PALP"/>
    <property type="match status" value="1"/>
</dbReference>
<dbReference type="AlphaFoldDB" id="A0A0F7LJQ7"/>
<comment type="catalytic activity">
    <reaction evidence="5">
        <text>O-acetyl-L-serine + hydrogen sulfide = L-cysteine + acetate</text>
        <dbReference type="Rhea" id="RHEA:14829"/>
        <dbReference type="ChEBI" id="CHEBI:29919"/>
        <dbReference type="ChEBI" id="CHEBI:30089"/>
        <dbReference type="ChEBI" id="CHEBI:35235"/>
        <dbReference type="ChEBI" id="CHEBI:58340"/>
        <dbReference type="EC" id="2.5.1.47"/>
    </reaction>
</comment>
<dbReference type="KEGG" id="ptt:VY86_00790"/>
<dbReference type="EMBL" id="CP011104">
    <property type="protein sequence ID" value="AKH62111.1"/>
    <property type="molecule type" value="Genomic_DNA"/>
</dbReference>
<protein>
    <recommendedName>
        <fullName evidence="3">cysteine synthase</fullName>
        <ecNumber evidence="3">2.5.1.47</ecNumber>
    </recommendedName>
</protein>
<accession>A0A0F7LJQ7</accession>
<dbReference type="SUPFAM" id="SSF53686">
    <property type="entry name" value="Tryptophan synthase beta subunit-like PLP-dependent enzymes"/>
    <property type="match status" value="1"/>
</dbReference>
<reference evidence="8" key="2">
    <citation type="submission" date="2015-03" db="EMBL/GenBank/DDBJ databases">
        <title>Genome sequence of Azospirillum thiophilum strain DSM 21654T.</title>
        <authorList>
            <person name="Kwak Y."/>
            <person name="Shin J.-H."/>
        </authorList>
    </citation>
    <scope>NUCLEOTIDE SEQUENCE [LARGE SCALE GENOMIC DNA]</scope>
    <source>
        <strain evidence="8">DSM 15199</strain>
    </source>
</reference>
<evidence type="ECO:0000313" key="7">
    <source>
        <dbReference type="EMBL" id="AKH62111.1"/>
    </source>
</evidence>
<evidence type="ECO:0000256" key="1">
    <source>
        <dbReference type="ARBA" id="ARBA00001933"/>
    </source>
</evidence>
<comment type="pathway">
    <text evidence="2">Amino-acid biosynthesis; L-cysteine biosynthesis; L-cysteine from L-serine: step 2/2.</text>
</comment>
<evidence type="ECO:0000256" key="2">
    <source>
        <dbReference type="ARBA" id="ARBA00004962"/>
    </source>
</evidence>
<dbReference type="InterPro" id="IPR050214">
    <property type="entry name" value="Cys_Synth/Cystath_Beta-Synth"/>
</dbReference>
<feature type="domain" description="Tryptophan synthase beta chain-like PALP" evidence="6">
    <location>
        <begin position="5"/>
        <end position="80"/>
    </location>
</feature>
<dbReference type="InterPro" id="IPR036052">
    <property type="entry name" value="TrpB-like_PALP_sf"/>
</dbReference>
<name>A0A0F7LJQ7_9GAMM</name>
<dbReference type="EC" id="2.5.1.47" evidence="3"/>
<evidence type="ECO:0000256" key="3">
    <source>
        <dbReference type="ARBA" id="ARBA00012681"/>
    </source>
</evidence>
<dbReference type="STRING" id="230089.VY86_00790"/>
<evidence type="ECO:0000256" key="4">
    <source>
        <dbReference type="ARBA" id="ARBA00022898"/>
    </source>
</evidence>
<organism evidence="7 8">
    <name type="scientific">Photorhabdus thracensis</name>
    <dbReference type="NCBI Taxonomy" id="230089"/>
    <lineage>
        <taxon>Bacteria</taxon>
        <taxon>Pseudomonadati</taxon>
        <taxon>Pseudomonadota</taxon>
        <taxon>Gammaproteobacteria</taxon>
        <taxon>Enterobacterales</taxon>
        <taxon>Morganellaceae</taxon>
        <taxon>Photorhabdus</taxon>
    </lineage>
</organism>
<keyword evidence="8" id="KW-1185">Reference proteome</keyword>
<dbReference type="PATRIC" id="fig|230089.6.peg.187"/>
<dbReference type="RefSeq" id="WP_046973578.1">
    <property type="nucleotide sequence ID" value="NZ_CAWQPG010000233.1"/>
</dbReference>
<keyword evidence="4" id="KW-0663">Pyridoxal phosphate</keyword>
<gene>
    <name evidence="7" type="ORF">VY86_00790</name>
</gene>
<evidence type="ECO:0000256" key="5">
    <source>
        <dbReference type="ARBA" id="ARBA00047931"/>
    </source>
</evidence>
<dbReference type="Gene3D" id="3.40.50.1100">
    <property type="match status" value="2"/>
</dbReference>
<dbReference type="GO" id="GO:0004124">
    <property type="term" value="F:cysteine synthase activity"/>
    <property type="evidence" value="ECO:0007669"/>
    <property type="project" value="UniProtKB-EC"/>
</dbReference>
<comment type="cofactor">
    <cofactor evidence="1">
        <name>pyridoxal 5'-phosphate</name>
        <dbReference type="ChEBI" id="CHEBI:597326"/>
    </cofactor>
</comment>
<evidence type="ECO:0000259" key="6">
    <source>
        <dbReference type="Pfam" id="PF00291"/>
    </source>
</evidence>
<dbReference type="PANTHER" id="PTHR10314">
    <property type="entry name" value="CYSTATHIONINE BETA-SYNTHASE"/>
    <property type="match status" value="1"/>
</dbReference>
<proteinExistence type="predicted"/>
<dbReference type="InterPro" id="IPR001926">
    <property type="entry name" value="TrpB-like_PALP"/>
</dbReference>
<sequence>MLLHDVVGNTPIIKLEKISKDLYADIYVKLEFLNPWGSIKDRAAKSMLESAIKNGQIDSQTTIVEATTGNTGISLAGICASILFIAR</sequence>